<evidence type="ECO:0000313" key="8">
    <source>
        <dbReference type="Proteomes" id="UP001158066"/>
    </source>
</evidence>
<gene>
    <name evidence="7" type="ORF">SAMN06296020_11751</name>
</gene>
<feature type="transmembrane region" description="Helical" evidence="6">
    <location>
        <begin position="105"/>
        <end position="126"/>
    </location>
</feature>
<dbReference type="PANTHER" id="PTHR34857:SF2">
    <property type="entry name" value="SLL0384 PROTEIN"/>
    <property type="match status" value="1"/>
</dbReference>
<keyword evidence="4 6" id="KW-1133">Transmembrane helix</keyword>
<comment type="caution">
    <text evidence="7">The sequence shown here is derived from an EMBL/GenBank/DDBJ whole genome shotgun (WGS) entry which is preliminary data.</text>
</comment>
<dbReference type="EMBL" id="FXUF01000017">
    <property type="protein sequence ID" value="SMP68733.1"/>
    <property type="molecule type" value="Genomic_DNA"/>
</dbReference>
<dbReference type="Pfam" id="PF02361">
    <property type="entry name" value="CbiQ"/>
    <property type="match status" value="1"/>
</dbReference>
<dbReference type="CDD" id="cd16914">
    <property type="entry name" value="EcfT"/>
    <property type="match status" value="1"/>
</dbReference>
<reference evidence="7" key="1">
    <citation type="submission" date="2017-05" db="EMBL/GenBank/DDBJ databases">
        <authorList>
            <person name="Varghese N."/>
            <person name="Submissions S."/>
        </authorList>
    </citation>
    <scope>NUCLEOTIDE SEQUENCE</scope>
    <source>
        <strain evidence="7">Su22</strain>
    </source>
</reference>
<feature type="transmembrane region" description="Helical" evidence="6">
    <location>
        <begin position="223"/>
        <end position="242"/>
    </location>
</feature>
<dbReference type="Proteomes" id="UP001158066">
    <property type="component" value="Unassembled WGS sequence"/>
</dbReference>
<evidence type="ECO:0000256" key="2">
    <source>
        <dbReference type="ARBA" id="ARBA00022475"/>
    </source>
</evidence>
<evidence type="ECO:0000256" key="5">
    <source>
        <dbReference type="ARBA" id="ARBA00023136"/>
    </source>
</evidence>
<accession>A0AA45WYH4</accession>
<feature type="transmembrane region" description="Helical" evidence="6">
    <location>
        <begin position="43"/>
        <end position="59"/>
    </location>
</feature>
<evidence type="ECO:0000256" key="1">
    <source>
        <dbReference type="ARBA" id="ARBA00004141"/>
    </source>
</evidence>
<keyword evidence="3 6" id="KW-0812">Transmembrane</keyword>
<dbReference type="GO" id="GO:0005886">
    <property type="term" value="C:plasma membrane"/>
    <property type="evidence" value="ECO:0007669"/>
    <property type="project" value="UniProtKB-ARBA"/>
</dbReference>
<dbReference type="InterPro" id="IPR003339">
    <property type="entry name" value="ABC/ECF_trnsptr_transmembrane"/>
</dbReference>
<sequence>MPRELMQSSPAQGRFSLDPRSKLLLLLTGSTILIAGSPQGIMTYIRPVFVLLPLALLFLSGRSRVAGRFALIYLAALLAEQVLLPLVSGLGGFLLVAVLGILTRFIPSLALGYYMVSTTTVSEFIAAMERMRIPRQVVIPFAVMFRFFPTVLEESRAIGDAMRMRGIGGIRLLKNPLTMLEYRLVPMMMTTVKIGEELSASALTRGLGNPVARTNICRLRFGVVDALLSAMAVAAFACFLTTV</sequence>
<feature type="transmembrane region" description="Helical" evidence="6">
    <location>
        <begin position="71"/>
        <end position="99"/>
    </location>
</feature>
<dbReference type="RefSeq" id="WP_283410546.1">
    <property type="nucleotide sequence ID" value="NZ_FXUF01000017.1"/>
</dbReference>
<dbReference type="AlphaFoldDB" id="A0AA45WYH4"/>
<feature type="transmembrane region" description="Helical" evidence="6">
    <location>
        <begin position="21"/>
        <end position="37"/>
    </location>
</feature>
<evidence type="ECO:0000256" key="3">
    <source>
        <dbReference type="ARBA" id="ARBA00022692"/>
    </source>
</evidence>
<keyword evidence="5 6" id="KW-0472">Membrane</keyword>
<evidence type="ECO:0000313" key="7">
    <source>
        <dbReference type="EMBL" id="SMP68733.1"/>
    </source>
</evidence>
<dbReference type="PANTHER" id="PTHR34857">
    <property type="entry name" value="SLL0384 PROTEIN"/>
    <property type="match status" value="1"/>
</dbReference>
<protein>
    <submittedName>
        <fullName evidence="7">Energy-coupling factor transport system permease protein</fullName>
    </submittedName>
</protein>
<evidence type="ECO:0000256" key="6">
    <source>
        <dbReference type="SAM" id="Phobius"/>
    </source>
</evidence>
<name>A0AA45WYH4_9CLOT</name>
<keyword evidence="8" id="KW-1185">Reference proteome</keyword>
<proteinExistence type="predicted"/>
<organism evidence="7 8">
    <name type="scientific">Anoxynatronum buryatiense</name>
    <dbReference type="NCBI Taxonomy" id="489973"/>
    <lineage>
        <taxon>Bacteria</taxon>
        <taxon>Bacillati</taxon>
        <taxon>Bacillota</taxon>
        <taxon>Clostridia</taxon>
        <taxon>Eubacteriales</taxon>
        <taxon>Clostridiaceae</taxon>
        <taxon>Anoxynatronum</taxon>
    </lineage>
</organism>
<dbReference type="InterPro" id="IPR051611">
    <property type="entry name" value="ECF_transporter_component"/>
</dbReference>
<comment type="subcellular location">
    <subcellularLocation>
        <location evidence="1">Membrane</location>
        <topology evidence="1">Multi-pass membrane protein</topology>
    </subcellularLocation>
</comment>
<keyword evidence="2" id="KW-1003">Cell membrane</keyword>
<evidence type="ECO:0000256" key="4">
    <source>
        <dbReference type="ARBA" id="ARBA00022989"/>
    </source>
</evidence>